<dbReference type="AlphaFoldDB" id="A0A411YC69"/>
<dbReference type="Pfam" id="PF09084">
    <property type="entry name" value="NMT1"/>
    <property type="match status" value="1"/>
</dbReference>
<keyword evidence="2" id="KW-0732">Signal</keyword>
<feature type="signal peptide" evidence="2">
    <location>
        <begin position="1"/>
        <end position="25"/>
    </location>
</feature>
<dbReference type="OrthoDB" id="5348911at2"/>
<evidence type="ECO:0000256" key="1">
    <source>
        <dbReference type="SAM" id="MobiDB-lite"/>
    </source>
</evidence>
<dbReference type="PANTHER" id="PTHR30024">
    <property type="entry name" value="ALIPHATIC SULFONATES-BINDING PROTEIN-RELATED"/>
    <property type="match status" value="1"/>
</dbReference>
<sequence>MQRSRRQALLATLLGLLAMMLVACAEDAGDEVGADADPDDAEADDAPDDAPDDADATEGELTEVELVAFEPPSLGAFLPAVIEAQGFDEQHGLDLDFVERPPGPYNTEFGAGQFDVGASGSLMSEAVRVTEGVDVVYLFNVFDYWATVVATTDEIQELPDIEGGTLAGATVATSWAMFEWFAQEEGLDLDETEVQDVDTGGLGTQAQTGRSDAVQMWEPGFTTLMADDPEGVHEVGIPIELWEEEFGFDEIPYLGVAAHQDWVDENEEIIPDLRAVYEDAADWSLDNPAEAAEIIADTIEGGDAEALTGLLEDNDRLGLNVQPAHEVADGIRAVFDAGVEIGYFEEPPSDDVIYEGAE</sequence>
<protein>
    <submittedName>
        <fullName evidence="4">ABC transporter substrate-binding protein</fullName>
    </submittedName>
</protein>
<evidence type="ECO:0000313" key="4">
    <source>
        <dbReference type="EMBL" id="QBI18800.1"/>
    </source>
</evidence>
<reference evidence="4 5" key="1">
    <citation type="submission" date="2019-01" db="EMBL/GenBank/DDBJ databases">
        <title>Egibacter rhizosphaerae EGI 80759T.</title>
        <authorList>
            <person name="Chen D.-D."/>
            <person name="Tian Y."/>
            <person name="Jiao J.-Y."/>
            <person name="Zhang X.-T."/>
            <person name="Zhang Y.-G."/>
            <person name="Zhang Y."/>
            <person name="Xiao M."/>
            <person name="Shu W.-S."/>
            <person name="Li W.-J."/>
        </authorList>
    </citation>
    <scope>NUCLEOTIDE SEQUENCE [LARGE SCALE GENOMIC DNA]</scope>
    <source>
        <strain evidence="4 5">EGI 80759</strain>
    </source>
</reference>
<dbReference type="SUPFAM" id="SSF53850">
    <property type="entry name" value="Periplasmic binding protein-like II"/>
    <property type="match status" value="1"/>
</dbReference>
<proteinExistence type="predicted"/>
<evidence type="ECO:0000256" key="2">
    <source>
        <dbReference type="SAM" id="SignalP"/>
    </source>
</evidence>
<dbReference type="RefSeq" id="WP_131153797.1">
    <property type="nucleotide sequence ID" value="NZ_CP036402.1"/>
</dbReference>
<dbReference type="PROSITE" id="PS51257">
    <property type="entry name" value="PROKAR_LIPOPROTEIN"/>
    <property type="match status" value="1"/>
</dbReference>
<dbReference type="Gene3D" id="3.40.190.10">
    <property type="entry name" value="Periplasmic binding protein-like II"/>
    <property type="match status" value="2"/>
</dbReference>
<gene>
    <name evidence="4" type="ORF">ER308_04040</name>
</gene>
<feature type="chain" id="PRO_5019200840" evidence="2">
    <location>
        <begin position="26"/>
        <end position="358"/>
    </location>
</feature>
<feature type="region of interest" description="Disordered" evidence="1">
    <location>
        <begin position="30"/>
        <end position="57"/>
    </location>
</feature>
<dbReference type="Proteomes" id="UP000291469">
    <property type="component" value="Chromosome"/>
</dbReference>
<evidence type="ECO:0000313" key="5">
    <source>
        <dbReference type="Proteomes" id="UP000291469"/>
    </source>
</evidence>
<feature type="domain" description="SsuA/THI5-like" evidence="3">
    <location>
        <begin position="83"/>
        <end position="291"/>
    </location>
</feature>
<accession>A0A411YC69</accession>
<organism evidence="4 5">
    <name type="scientific">Egibacter rhizosphaerae</name>
    <dbReference type="NCBI Taxonomy" id="1670831"/>
    <lineage>
        <taxon>Bacteria</taxon>
        <taxon>Bacillati</taxon>
        <taxon>Actinomycetota</taxon>
        <taxon>Nitriliruptoria</taxon>
        <taxon>Egibacterales</taxon>
        <taxon>Egibacteraceae</taxon>
        <taxon>Egibacter</taxon>
    </lineage>
</organism>
<evidence type="ECO:0000259" key="3">
    <source>
        <dbReference type="Pfam" id="PF09084"/>
    </source>
</evidence>
<dbReference type="InterPro" id="IPR015168">
    <property type="entry name" value="SsuA/THI5"/>
</dbReference>
<keyword evidence="5" id="KW-1185">Reference proteome</keyword>
<dbReference type="KEGG" id="erz:ER308_04040"/>
<name>A0A411YC69_9ACTN</name>
<dbReference type="EMBL" id="CP036402">
    <property type="protein sequence ID" value="QBI18800.1"/>
    <property type="molecule type" value="Genomic_DNA"/>
</dbReference>